<reference evidence="2" key="2">
    <citation type="submission" date="2015-08" db="UniProtKB">
        <authorList>
            <consortium name="WormBaseParasite"/>
        </authorList>
    </citation>
    <scope>IDENTIFICATION</scope>
</reference>
<proteinExistence type="predicted"/>
<name>A0A0K0FI51_STRVS</name>
<sequence length="152" mass="17834">MEFLSSDEDSSDNLDLKLMHISLKQRYKNIFRYTSDDIVLRNSIAVTTQRNDYEVKELYATEDKNFIIILKDREHTLDVNLQDVDNSCLSQKITELPQDRATYSKISKESPNENKHGTKEIKADSVPRVTMKNLLDHLSFVKFEFKRTRKSD</sequence>
<dbReference type="AlphaFoldDB" id="A0A0K0FI51"/>
<dbReference type="Proteomes" id="UP000035680">
    <property type="component" value="Unassembled WGS sequence"/>
</dbReference>
<organism evidence="1 2">
    <name type="scientific">Strongyloides venezuelensis</name>
    <name type="common">Threadworm</name>
    <dbReference type="NCBI Taxonomy" id="75913"/>
    <lineage>
        <taxon>Eukaryota</taxon>
        <taxon>Metazoa</taxon>
        <taxon>Ecdysozoa</taxon>
        <taxon>Nematoda</taxon>
        <taxon>Chromadorea</taxon>
        <taxon>Rhabditida</taxon>
        <taxon>Tylenchina</taxon>
        <taxon>Panagrolaimomorpha</taxon>
        <taxon>Strongyloidoidea</taxon>
        <taxon>Strongyloididae</taxon>
        <taxon>Strongyloides</taxon>
    </lineage>
</organism>
<evidence type="ECO:0000313" key="1">
    <source>
        <dbReference type="Proteomes" id="UP000035680"/>
    </source>
</evidence>
<keyword evidence="1" id="KW-1185">Reference proteome</keyword>
<dbReference type="WBParaSite" id="SVE_0856900.1">
    <property type="protein sequence ID" value="SVE_0856900.1"/>
    <property type="gene ID" value="SVE_0856900"/>
</dbReference>
<reference evidence="1" key="1">
    <citation type="submission" date="2014-07" db="EMBL/GenBank/DDBJ databases">
        <authorList>
            <person name="Martin A.A"/>
            <person name="De Silva N."/>
        </authorList>
    </citation>
    <scope>NUCLEOTIDE SEQUENCE</scope>
</reference>
<accession>A0A0K0FI51</accession>
<evidence type="ECO:0000313" key="2">
    <source>
        <dbReference type="WBParaSite" id="SVE_0856900.1"/>
    </source>
</evidence>
<protein>
    <submittedName>
        <fullName evidence="2">Ell-associated factor Eaf</fullName>
    </submittedName>
</protein>